<evidence type="ECO:0000313" key="2">
    <source>
        <dbReference type="Proteomes" id="UP000498740"/>
    </source>
</evidence>
<comment type="caution">
    <text evidence="1">The sequence shown here is derived from an EMBL/GenBank/DDBJ whole genome shotgun (WGS) entry which is preliminary data.</text>
</comment>
<proteinExistence type="predicted"/>
<dbReference type="RefSeq" id="WP_229887921.1">
    <property type="nucleotide sequence ID" value="NZ_BMUG01000016.1"/>
</dbReference>
<organism evidence="1 2">
    <name type="scientific">Streptomyces microflavus</name>
    <name type="common">Streptomyces lipmanii</name>
    <dbReference type="NCBI Taxonomy" id="1919"/>
    <lineage>
        <taxon>Bacteria</taxon>
        <taxon>Bacillati</taxon>
        <taxon>Actinomycetota</taxon>
        <taxon>Actinomycetes</taxon>
        <taxon>Kitasatosporales</taxon>
        <taxon>Streptomycetaceae</taxon>
        <taxon>Streptomyces</taxon>
    </lineage>
</organism>
<protein>
    <submittedName>
        <fullName evidence="1">Uncharacterized protein</fullName>
    </submittedName>
</protein>
<evidence type="ECO:0000313" key="1">
    <source>
        <dbReference type="EMBL" id="GFN09781.1"/>
    </source>
</evidence>
<dbReference type="AlphaFoldDB" id="A0A7J0D4W1"/>
<sequence>MTATILTLAPAPAGPATKPVAEYTAPHAPTLMDSLRTRGGADVHIHRDSDGSLSSECTGCGEYAWTLRLNSEFAQEHAAFCHRPPRLLAA</sequence>
<reference evidence="1 2" key="1">
    <citation type="submission" date="2020-05" db="EMBL/GenBank/DDBJ databases">
        <title>Whole genome shotgun sequence of Streptomyces microflavus NBRC 13062.</title>
        <authorList>
            <person name="Komaki H."/>
            <person name="Tamura T."/>
        </authorList>
    </citation>
    <scope>NUCLEOTIDE SEQUENCE [LARGE SCALE GENOMIC DNA]</scope>
    <source>
        <strain evidence="1 2">NBRC 13062</strain>
    </source>
</reference>
<name>A0A7J0D4W1_STRMI</name>
<dbReference type="EMBL" id="BLWD01000003">
    <property type="protein sequence ID" value="GFN09781.1"/>
    <property type="molecule type" value="Genomic_DNA"/>
</dbReference>
<gene>
    <name evidence="1" type="ORF">Smic_83370</name>
</gene>
<dbReference type="Proteomes" id="UP000498740">
    <property type="component" value="Unassembled WGS sequence"/>
</dbReference>
<accession>A0A7J0D4W1</accession>